<evidence type="ECO:0000259" key="12">
    <source>
        <dbReference type="PROSITE" id="PS50067"/>
    </source>
</evidence>
<dbReference type="Pfam" id="PF00225">
    <property type="entry name" value="Kinesin"/>
    <property type="match status" value="1"/>
</dbReference>
<comment type="similarity">
    <text evidence="9">Belongs to the TRAFAC class myosin-kinesin ATPase superfamily. Kinesin family.</text>
</comment>
<feature type="domain" description="Kinesin motor" evidence="12">
    <location>
        <begin position="3"/>
        <end position="358"/>
    </location>
</feature>
<feature type="coiled-coil region" evidence="10">
    <location>
        <begin position="373"/>
        <end position="436"/>
    </location>
</feature>
<dbReference type="Pfam" id="PF00498">
    <property type="entry name" value="FHA"/>
    <property type="match status" value="1"/>
</dbReference>
<evidence type="ECO:0000256" key="3">
    <source>
        <dbReference type="ARBA" id="ARBA00022553"/>
    </source>
</evidence>
<dbReference type="FunFam" id="3.40.850.10:FF:000021">
    <property type="entry name" value="kinesin-like protein KIF16B isoform X1"/>
    <property type="match status" value="1"/>
</dbReference>
<dbReference type="GO" id="GO:0003777">
    <property type="term" value="F:microtubule motor activity"/>
    <property type="evidence" value="ECO:0007669"/>
    <property type="project" value="InterPro"/>
</dbReference>
<feature type="binding site" evidence="9">
    <location>
        <begin position="105"/>
        <end position="112"/>
    </location>
    <ligand>
        <name>ATP</name>
        <dbReference type="ChEBI" id="CHEBI:30616"/>
    </ligand>
</feature>
<protein>
    <submittedName>
        <fullName evidence="14">Kinesin-like protein kif16b</fullName>
    </submittedName>
</protein>
<dbReference type="InterPro" id="IPR027417">
    <property type="entry name" value="P-loop_NTPase"/>
</dbReference>
<dbReference type="CDD" id="cd01365">
    <property type="entry name" value="KISc_KIF1A_KIF1B"/>
    <property type="match status" value="1"/>
</dbReference>
<evidence type="ECO:0000313" key="15">
    <source>
        <dbReference type="Proteomes" id="UP000735302"/>
    </source>
</evidence>
<feature type="compositionally biased region" description="Polar residues" evidence="11">
    <location>
        <begin position="166"/>
        <end position="175"/>
    </location>
</feature>
<dbReference type="CDD" id="cd22708">
    <property type="entry name" value="FHA_KIF16"/>
    <property type="match status" value="1"/>
</dbReference>
<dbReference type="GO" id="GO:0005737">
    <property type="term" value="C:cytoplasm"/>
    <property type="evidence" value="ECO:0007669"/>
    <property type="project" value="UniProtKB-ARBA"/>
</dbReference>
<dbReference type="InterPro" id="IPR000253">
    <property type="entry name" value="FHA_dom"/>
</dbReference>
<dbReference type="InterPro" id="IPR001683">
    <property type="entry name" value="PX_dom"/>
</dbReference>
<dbReference type="Gene3D" id="3.40.850.10">
    <property type="entry name" value="Kinesin motor domain"/>
    <property type="match status" value="1"/>
</dbReference>
<dbReference type="GO" id="GO:0005856">
    <property type="term" value="C:cytoskeleton"/>
    <property type="evidence" value="ECO:0007669"/>
    <property type="project" value="UniProtKB-SubCell"/>
</dbReference>
<dbReference type="GO" id="GO:0035091">
    <property type="term" value="F:phosphatidylinositol binding"/>
    <property type="evidence" value="ECO:0007669"/>
    <property type="project" value="InterPro"/>
</dbReference>
<feature type="compositionally biased region" description="Low complexity" evidence="11">
    <location>
        <begin position="1179"/>
        <end position="1188"/>
    </location>
</feature>
<keyword evidence="7 9" id="KW-0505">Motor protein</keyword>
<comment type="caution">
    <text evidence="14">The sequence shown here is derived from an EMBL/GenBank/DDBJ whole genome shotgun (WGS) entry which is preliminary data.</text>
</comment>
<dbReference type="SUPFAM" id="SSF52540">
    <property type="entry name" value="P-loop containing nucleoside triphosphate hydrolases"/>
    <property type="match status" value="1"/>
</dbReference>
<evidence type="ECO:0000256" key="10">
    <source>
        <dbReference type="SAM" id="Coils"/>
    </source>
</evidence>
<dbReference type="Pfam" id="PF00787">
    <property type="entry name" value="PX"/>
    <property type="match status" value="1"/>
</dbReference>
<dbReference type="SUPFAM" id="SSF49879">
    <property type="entry name" value="SMAD/FHA domain"/>
    <property type="match status" value="1"/>
</dbReference>
<evidence type="ECO:0000256" key="9">
    <source>
        <dbReference type="PROSITE-ProRule" id="PRU00283"/>
    </source>
</evidence>
<dbReference type="GO" id="GO:0007018">
    <property type="term" value="P:microtubule-based movement"/>
    <property type="evidence" value="ECO:0007669"/>
    <property type="project" value="InterPro"/>
</dbReference>
<name>A0AAV3ZPB0_9GAST</name>
<keyword evidence="15" id="KW-1185">Reference proteome</keyword>
<dbReference type="Gene3D" id="3.30.1520.10">
    <property type="entry name" value="Phox-like domain"/>
    <property type="match status" value="1"/>
</dbReference>
<evidence type="ECO:0000256" key="4">
    <source>
        <dbReference type="ARBA" id="ARBA00022741"/>
    </source>
</evidence>
<dbReference type="EMBL" id="BLXT01002730">
    <property type="protein sequence ID" value="GFN97153.1"/>
    <property type="molecule type" value="Genomic_DNA"/>
</dbReference>
<dbReference type="PRINTS" id="PR00380">
    <property type="entry name" value="KINESINHEAVY"/>
</dbReference>
<comment type="subcellular location">
    <subcellularLocation>
        <location evidence="1">Cytoplasm</location>
        <location evidence="1">Cytoskeleton</location>
    </subcellularLocation>
</comment>
<keyword evidence="4 9" id="KW-0547">Nucleotide-binding</keyword>
<evidence type="ECO:0000256" key="5">
    <source>
        <dbReference type="ARBA" id="ARBA00022840"/>
    </source>
</evidence>
<feature type="region of interest" description="Disordered" evidence="11">
    <location>
        <begin position="166"/>
        <end position="187"/>
    </location>
</feature>
<keyword evidence="6 10" id="KW-0175">Coiled coil</keyword>
<sequence length="1355" mass="156826">MTSVKVVVRVRPINSREDGLSSQVIIEMEGSKTRITNPKMSDHGSEGDHAREQLKTREFTFDHSFWSARETDAHFISQEKVFASLGGDVIKSAFEGYNVCVFAYGQTGSGKTHTMMGSQEDPGLIPRFCNALFSRLTENSSASYQVKVSYLEIYNERVRDLLKQTTNNNNKSTHNLRVREHPRDGPYVQDLSKHTVINYNAIADLMSKGNANRTTASTNMNDTSSRSHAIFTISFTQARFLDGVPSERQSKIHLVDLAGSERADATGATGQRLKEGGSINKSLVSLGNVISLLAERSENGGKGKHGFIPYRDSVLTWLLKDSLGGNAKTIMIATISPADVNYAETLSTLRYANRAKNIINRPTVNEDPNVKLIRELREEIKRLKLLLEGNADTYPKVQERLHENEARVKVLTEEWAEKWNESASLLQEKNLALRQEGLGVVLDSSLPHLIGIDDDLLSTGIKLYHLREGITKLGSAESDEPQDITISGSGVQPDHCIIEHRDGIVTLHPIEGSLCAVNSKVITEPVRLQQGMVMTLGQTNMFRFNHPAEAKQLKKMQVRKSASTLSLNQGENSISSQRTSLLSQSMSDLYRSNESLALNGSTWDIASTTYREDQEELEQKRLDILELEKKQNQLEEERLETERQIQEELAEKNDRLLVLEDEIEALKNQNNPYDNIVEGLRKLDQQEEELLEDLKISKENLLKEIENLTCYQDKVIEKEAVVKILDDLDRQIQDKDKALNEAKEAAQHQNLVLENRVQSLREILEVDSTEMSSLQDQFLETKQKLLDSDSKLLHEVQDLDVRESELRAAQEVEEEKRRTEWKTVLEGLDSDQMKIEEAWRDLEDNESVVRARLVRGNFASAQEKLESETTAQQLSEARRLLHEEEKKFAAHQQEEMARVEREMEAWEQEKDRAIEEIIVERKELLWQHSDKLKQLDEEMDCRRERINSMESRLEEAEGELSSAVKESGKLITTLEKEKAEVVNEKLEIGNRSKQKELHRKERVEELEVEVESLDLTYKSKIEEIQAERMRLVGLQEEVLKKSSRDETKLKEGIKRLGIEKEELLKRQKALEEEKLQVERAAQELEARQRRLDEERELYLDKIEFEKWKLLDMERQDRVNNLVEQEVKCRLFEEKLERERQRKLERERDKQDKEREIQRLKSKHEREMNQLKAKLEQSKNNNNRVNSANLSQSREFPSISDQQNQRKNLMRQLTFSEPPAVLNIEIPTFVLRGSGRDVHYEYLVKITIGQDSWCVLRRYSRFREMHQALRKKYPVVNQLVFPPRRFFHRNKKVATERQRLLEEYIRHAIELCMRISDCPLHPSKNRHITKHVLIEFEPFFRRGLFESSNNFTASLT</sequence>
<dbReference type="InterPro" id="IPR008984">
    <property type="entry name" value="SMAD_FHA_dom_sf"/>
</dbReference>
<dbReference type="FunFam" id="2.60.200.20:FF:000005">
    <property type="entry name" value="Kinesin family member 16B"/>
    <property type="match status" value="1"/>
</dbReference>
<dbReference type="SUPFAM" id="SSF64268">
    <property type="entry name" value="PX domain"/>
    <property type="match status" value="1"/>
</dbReference>
<feature type="domain" description="PX" evidence="13">
    <location>
        <begin position="1219"/>
        <end position="1355"/>
    </location>
</feature>
<accession>A0AAV3ZPB0</accession>
<feature type="compositionally biased region" description="Polar residues" evidence="11">
    <location>
        <begin position="1189"/>
        <end position="1202"/>
    </location>
</feature>
<dbReference type="Gene3D" id="2.60.200.20">
    <property type="match status" value="1"/>
</dbReference>
<dbReference type="PROSITE" id="PS50067">
    <property type="entry name" value="KINESIN_MOTOR_2"/>
    <property type="match status" value="1"/>
</dbReference>
<gene>
    <name evidence="14" type="ORF">PoB_002365900</name>
</gene>
<evidence type="ECO:0000256" key="7">
    <source>
        <dbReference type="ARBA" id="ARBA00023175"/>
    </source>
</evidence>
<dbReference type="PANTHER" id="PTHR47117:SF6">
    <property type="entry name" value="KINESIN-LIKE PROTEIN KIF16B"/>
    <property type="match status" value="1"/>
</dbReference>
<feature type="coiled-coil region" evidence="10">
    <location>
        <begin position="867"/>
        <end position="966"/>
    </location>
</feature>
<evidence type="ECO:0000256" key="8">
    <source>
        <dbReference type="ARBA" id="ARBA00023212"/>
    </source>
</evidence>
<dbReference type="PANTHER" id="PTHR47117">
    <property type="entry name" value="STAR-RELATED LIPID TRANSFER PROTEIN 9"/>
    <property type="match status" value="1"/>
</dbReference>
<evidence type="ECO:0000256" key="6">
    <source>
        <dbReference type="ARBA" id="ARBA00023054"/>
    </source>
</evidence>
<organism evidence="14 15">
    <name type="scientific">Plakobranchus ocellatus</name>
    <dbReference type="NCBI Taxonomy" id="259542"/>
    <lineage>
        <taxon>Eukaryota</taxon>
        <taxon>Metazoa</taxon>
        <taxon>Spiralia</taxon>
        <taxon>Lophotrochozoa</taxon>
        <taxon>Mollusca</taxon>
        <taxon>Gastropoda</taxon>
        <taxon>Heterobranchia</taxon>
        <taxon>Euthyneura</taxon>
        <taxon>Panpulmonata</taxon>
        <taxon>Sacoglossa</taxon>
        <taxon>Placobranchoidea</taxon>
        <taxon>Plakobranchidae</taxon>
        <taxon>Plakobranchus</taxon>
    </lineage>
</organism>
<dbReference type="InterPro" id="IPR019821">
    <property type="entry name" value="Kinesin_motor_CS"/>
</dbReference>
<dbReference type="PROSITE" id="PS50195">
    <property type="entry name" value="PX"/>
    <property type="match status" value="1"/>
</dbReference>
<dbReference type="GO" id="GO:0008017">
    <property type="term" value="F:microtubule binding"/>
    <property type="evidence" value="ECO:0007669"/>
    <property type="project" value="InterPro"/>
</dbReference>
<dbReference type="PROSITE" id="PS00411">
    <property type="entry name" value="KINESIN_MOTOR_1"/>
    <property type="match status" value="1"/>
</dbReference>
<evidence type="ECO:0000313" key="14">
    <source>
        <dbReference type="EMBL" id="GFN97153.1"/>
    </source>
</evidence>
<feature type="compositionally biased region" description="Basic and acidic residues" evidence="11">
    <location>
        <begin position="1141"/>
        <end position="1176"/>
    </location>
</feature>
<dbReference type="InterPro" id="IPR001752">
    <property type="entry name" value="Kinesin_motor_dom"/>
</dbReference>
<feature type="coiled-coil region" evidence="10">
    <location>
        <begin position="610"/>
        <end position="763"/>
    </location>
</feature>
<dbReference type="GO" id="GO:0005524">
    <property type="term" value="F:ATP binding"/>
    <property type="evidence" value="ECO:0007669"/>
    <property type="project" value="UniProtKB-UniRule"/>
</dbReference>
<dbReference type="InterPro" id="IPR036871">
    <property type="entry name" value="PX_dom_sf"/>
</dbReference>
<reference evidence="14 15" key="1">
    <citation type="journal article" date="2021" name="Elife">
        <title>Chloroplast acquisition without the gene transfer in kleptoplastic sea slugs, Plakobranchus ocellatus.</title>
        <authorList>
            <person name="Maeda T."/>
            <person name="Takahashi S."/>
            <person name="Yoshida T."/>
            <person name="Shimamura S."/>
            <person name="Takaki Y."/>
            <person name="Nagai Y."/>
            <person name="Toyoda A."/>
            <person name="Suzuki Y."/>
            <person name="Arimoto A."/>
            <person name="Ishii H."/>
            <person name="Satoh N."/>
            <person name="Nishiyama T."/>
            <person name="Hasebe M."/>
            <person name="Maruyama T."/>
            <person name="Minagawa J."/>
            <person name="Obokata J."/>
            <person name="Shigenobu S."/>
        </authorList>
    </citation>
    <scope>NUCLEOTIDE SEQUENCE [LARGE SCALE GENOMIC DNA]</scope>
</reference>
<keyword evidence="3" id="KW-0597">Phosphoprotein</keyword>
<evidence type="ECO:0000256" key="11">
    <source>
        <dbReference type="SAM" id="MobiDB-lite"/>
    </source>
</evidence>
<proteinExistence type="inferred from homology"/>
<keyword evidence="2" id="KW-0963">Cytoplasm</keyword>
<dbReference type="Proteomes" id="UP000735302">
    <property type="component" value="Unassembled WGS sequence"/>
</dbReference>
<keyword evidence="8" id="KW-0206">Cytoskeleton</keyword>
<evidence type="ECO:0000256" key="2">
    <source>
        <dbReference type="ARBA" id="ARBA00022490"/>
    </source>
</evidence>
<dbReference type="InterPro" id="IPR036961">
    <property type="entry name" value="Kinesin_motor_dom_sf"/>
</dbReference>
<keyword evidence="5 9" id="KW-0067">ATP-binding</keyword>
<dbReference type="SMART" id="SM00129">
    <property type="entry name" value="KISc"/>
    <property type="match status" value="1"/>
</dbReference>
<evidence type="ECO:0000259" key="13">
    <source>
        <dbReference type="PROSITE" id="PS50195"/>
    </source>
</evidence>
<evidence type="ECO:0000256" key="1">
    <source>
        <dbReference type="ARBA" id="ARBA00004245"/>
    </source>
</evidence>
<feature type="region of interest" description="Disordered" evidence="11">
    <location>
        <begin position="1141"/>
        <end position="1202"/>
    </location>
</feature>